<proteinExistence type="predicted"/>
<evidence type="ECO:0000313" key="2">
    <source>
        <dbReference type="EMBL" id="OMJ12934.1"/>
    </source>
</evidence>
<evidence type="ECO:0000313" key="3">
    <source>
        <dbReference type="Proteomes" id="UP000187283"/>
    </source>
</evidence>
<accession>A0A1R1XE83</accession>
<comment type="caution">
    <text evidence="2">The sequence shown here is derived from an EMBL/GenBank/DDBJ whole genome shotgun (WGS) entry which is preliminary data.</text>
</comment>
<dbReference type="STRING" id="133412.A0A1R1XE83"/>
<dbReference type="EMBL" id="LSSN01003713">
    <property type="protein sequence ID" value="OMJ12934.1"/>
    <property type="molecule type" value="Genomic_DNA"/>
</dbReference>
<reference evidence="2 3" key="1">
    <citation type="submission" date="2017-01" db="EMBL/GenBank/DDBJ databases">
        <authorList>
            <person name="Mah S.A."/>
            <person name="Swanson W.J."/>
            <person name="Moy G.W."/>
            <person name="Vacquier V.D."/>
        </authorList>
    </citation>
    <scope>NUCLEOTIDE SEQUENCE [LARGE SCALE GENOMIC DNA]</scope>
    <source>
        <strain evidence="2 3">GSMNP</strain>
    </source>
</reference>
<gene>
    <name evidence="2" type="ORF">AYI70_g8813</name>
</gene>
<feature type="region of interest" description="Disordered" evidence="1">
    <location>
        <begin position="329"/>
        <end position="362"/>
    </location>
</feature>
<dbReference type="Proteomes" id="UP000187283">
    <property type="component" value="Unassembled WGS sequence"/>
</dbReference>
<name>A0A1R1XE83_9FUNG</name>
<dbReference type="OrthoDB" id="5348404at2759"/>
<protein>
    <submittedName>
        <fullName evidence="2">Uncharacterized protein</fullName>
    </submittedName>
</protein>
<keyword evidence="3" id="KW-1185">Reference proteome</keyword>
<dbReference type="AlphaFoldDB" id="A0A1R1XE83"/>
<organism evidence="2 3">
    <name type="scientific">Smittium culicis</name>
    <dbReference type="NCBI Taxonomy" id="133412"/>
    <lineage>
        <taxon>Eukaryota</taxon>
        <taxon>Fungi</taxon>
        <taxon>Fungi incertae sedis</taxon>
        <taxon>Zoopagomycota</taxon>
        <taxon>Kickxellomycotina</taxon>
        <taxon>Harpellomycetes</taxon>
        <taxon>Harpellales</taxon>
        <taxon>Legeriomycetaceae</taxon>
        <taxon>Smittium</taxon>
    </lineage>
</organism>
<evidence type="ECO:0000256" key="1">
    <source>
        <dbReference type="SAM" id="MobiDB-lite"/>
    </source>
</evidence>
<sequence length="362" mass="40511">MRLSYSFKDSLYFGDVISDLKSAWSGSYYTYHHFDPIVQDDTIDTVDSSIPSSAGDFSGSEPQSAILSSNEADNIDIMYPRELGTKFSNSSDSDSNINEMNDNSSISKNLIKISSKNRIISEKRLKAGMRYTKGGKEVYWVNKPAHSSSHPNVNSILDKKEHINRDHHMVINTNLPKALNHISSNSNTKAINMGADVHKNKASNLMNSSLDGISRDKRYTSNYTSGNNEHLIADVSSEYNQSSIRYIPEGHHQSIENGDAIKRVFLNSVHELDFEEEAFGPNGVYQWEIDMIYLEAKRVGCDPNYPVISKESHLNDIPWINQSSDMGIEESSETNHMNIQWPGPESSARRPTIGTLGYGSLS</sequence>